<dbReference type="PANTHER" id="PTHR31001">
    <property type="entry name" value="UNCHARACTERIZED TRANSCRIPTIONAL REGULATORY PROTEIN"/>
    <property type="match status" value="1"/>
</dbReference>
<keyword evidence="3" id="KW-0539">Nucleus</keyword>
<feature type="compositionally biased region" description="Basic and acidic residues" evidence="4">
    <location>
        <begin position="8"/>
        <end position="18"/>
    </location>
</feature>
<dbReference type="Pfam" id="PF00172">
    <property type="entry name" value="Zn_clus"/>
    <property type="match status" value="1"/>
</dbReference>
<dbReference type="SMART" id="SM00906">
    <property type="entry name" value="Fungal_trans"/>
    <property type="match status" value="1"/>
</dbReference>
<dbReference type="InterPro" id="IPR001138">
    <property type="entry name" value="Zn2Cys6_DnaBD"/>
</dbReference>
<feature type="region of interest" description="Disordered" evidence="4">
    <location>
        <begin position="60"/>
        <end position="95"/>
    </location>
</feature>
<dbReference type="GO" id="GO:0008270">
    <property type="term" value="F:zinc ion binding"/>
    <property type="evidence" value="ECO:0007669"/>
    <property type="project" value="InterPro"/>
</dbReference>
<dbReference type="OrthoDB" id="410267at2759"/>
<dbReference type="Gene3D" id="4.10.240.10">
    <property type="entry name" value="Zn(2)-C6 fungal-type DNA-binding domain"/>
    <property type="match status" value="1"/>
</dbReference>
<dbReference type="PROSITE" id="PS50048">
    <property type="entry name" value="ZN2_CY6_FUNGAL_2"/>
    <property type="match status" value="1"/>
</dbReference>
<proteinExistence type="predicted"/>
<feature type="compositionally biased region" description="Polar residues" evidence="4">
    <location>
        <begin position="652"/>
        <end position="670"/>
    </location>
</feature>
<dbReference type="GO" id="GO:0000981">
    <property type="term" value="F:DNA-binding transcription factor activity, RNA polymerase II-specific"/>
    <property type="evidence" value="ECO:0007669"/>
    <property type="project" value="InterPro"/>
</dbReference>
<feature type="domain" description="Zn(2)-C6 fungal-type" evidence="5">
    <location>
        <begin position="30"/>
        <end position="61"/>
    </location>
</feature>
<feature type="region of interest" description="Disordered" evidence="4">
    <location>
        <begin position="1"/>
        <end position="28"/>
    </location>
</feature>
<dbReference type="InterPro" id="IPR007219">
    <property type="entry name" value="XnlR_reg_dom"/>
</dbReference>
<dbReference type="AlphaFoldDB" id="A0A2T3ZFF1"/>
<feature type="region of interest" description="Disordered" evidence="4">
    <location>
        <begin position="646"/>
        <end position="670"/>
    </location>
</feature>
<evidence type="ECO:0000256" key="1">
    <source>
        <dbReference type="ARBA" id="ARBA00004123"/>
    </source>
</evidence>
<dbReference type="InterPro" id="IPR036864">
    <property type="entry name" value="Zn2-C6_fun-type_DNA-bd_sf"/>
</dbReference>
<reference evidence="6 7" key="1">
    <citation type="submission" date="2016-07" db="EMBL/GenBank/DDBJ databases">
        <title>Multiple horizontal gene transfer events from other fungi enriched the ability of initially mycotrophic Trichoderma (Ascomycota) to feed on dead plant biomass.</title>
        <authorList>
            <consortium name="DOE Joint Genome Institute"/>
            <person name="Aerts A."/>
            <person name="Atanasova L."/>
            <person name="Chenthamara K."/>
            <person name="Zhang J."/>
            <person name="Grujic M."/>
            <person name="Henrissat B."/>
            <person name="Kuo A."/>
            <person name="Salamov A."/>
            <person name="Lipzen A."/>
            <person name="Labutti K."/>
            <person name="Barry K."/>
            <person name="Miao Y."/>
            <person name="Rahimi M.J."/>
            <person name="Shen Q."/>
            <person name="Grigoriev I.V."/>
            <person name="Kubicek C.P."/>
            <person name="Druzhinina I.S."/>
        </authorList>
    </citation>
    <scope>NUCLEOTIDE SEQUENCE [LARGE SCALE GENOMIC DNA]</scope>
    <source>
        <strain evidence="6 7">CBS 433.97</strain>
    </source>
</reference>
<organism evidence="6 7">
    <name type="scientific">Trichoderma asperellum (strain ATCC 204424 / CBS 433.97 / NBRC 101777)</name>
    <dbReference type="NCBI Taxonomy" id="1042311"/>
    <lineage>
        <taxon>Eukaryota</taxon>
        <taxon>Fungi</taxon>
        <taxon>Dikarya</taxon>
        <taxon>Ascomycota</taxon>
        <taxon>Pezizomycotina</taxon>
        <taxon>Sordariomycetes</taxon>
        <taxon>Hypocreomycetidae</taxon>
        <taxon>Hypocreales</taxon>
        <taxon>Hypocreaceae</taxon>
        <taxon>Trichoderma</taxon>
    </lineage>
</organism>
<dbReference type="SUPFAM" id="SSF57701">
    <property type="entry name" value="Zn2/Cys6 DNA-binding domain"/>
    <property type="match status" value="1"/>
</dbReference>
<dbReference type="InterPro" id="IPR050613">
    <property type="entry name" value="Sec_Metabolite_Reg"/>
</dbReference>
<comment type="subcellular location">
    <subcellularLocation>
        <location evidence="1">Nucleus</location>
    </subcellularLocation>
</comment>
<dbReference type="Pfam" id="PF04082">
    <property type="entry name" value="Fungal_trans"/>
    <property type="match status" value="1"/>
</dbReference>
<keyword evidence="2" id="KW-0479">Metal-binding</keyword>
<dbReference type="EMBL" id="KZ679259">
    <property type="protein sequence ID" value="PTB43535.1"/>
    <property type="molecule type" value="Genomic_DNA"/>
</dbReference>
<dbReference type="PROSITE" id="PS00463">
    <property type="entry name" value="ZN2_CY6_FUNGAL_1"/>
    <property type="match status" value="1"/>
</dbReference>
<evidence type="ECO:0000313" key="6">
    <source>
        <dbReference type="EMBL" id="PTB43535.1"/>
    </source>
</evidence>
<dbReference type="CDD" id="cd00067">
    <property type="entry name" value="GAL4"/>
    <property type="match status" value="1"/>
</dbReference>
<evidence type="ECO:0000256" key="3">
    <source>
        <dbReference type="ARBA" id="ARBA00023242"/>
    </source>
</evidence>
<dbReference type="STRING" id="1042311.A0A2T3ZFF1"/>
<accession>A0A2T3ZFF1</accession>
<dbReference type="GO" id="GO:0006351">
    <property type="term" value="P:DNA-templated transcription"/>
    <property type="evidence" value="ECO:0007669"/>
    <property type="project" value="InterPro"/>
</dbReference>
<protein>
    <recommendedName>
        <fullName evidence="5">Zn(2)-C6 fungal-type domain-containing protein</fullName>
    </recommendedName>
</protein>
<name>A0A2T3ZFF1_TRIA4</name>
<keyword evidence="7" id="KW-1185">Reference proteome</keyword>
<evidence type="ECO:0000259" key="5">
    <source>
        <dbReference type="PROSITE" id="PS50048"/>
    </source>
</evidence>
<dbReference type="GO" id="GO:0005634">
    <property type="term" value="C:nucleus"/>
    <property type="evidence" value="ECO:0007669"/>
    <property type="project" value="UniProtKB-SubCell"/>
</dbReference>
<dbReference type="Proteomes" id="UP000240493">
    <property type="component" value="Unassembled WGS sequence"/>
</dbReference>
<gene>
    <name evidence="6" type="ORF">M441DRAFT_133916</name>
</gene>
<evidence type="ECO:0000256" key="2">
    <source>
        <dbReference type="ARBA" id="ARBA00022723"/>
    </source>
</evidence>
<dbReference type="CDD" id="cd12148">
    <property type="entry name" value="fungal_TF_MHR"/>
    <property type="match status" value="1"/>
</dbReference>
<evidence type="ECO:0000313" key="7">
    <source>
        <dbReference type="Proteomes" id="UP000240493"/>
    </source>
</evidence>
<dbReference type="GO" id="GO:0003677">
    <property type="term" value="F:DNA binding"/>
    <property type="evidence" value="ECO:0007669"/>
    <property type="project" value="InterPro"/>
</dbReference>
<sequence length="739" mass="83571">MSESPVPDEQHLATDRQAKRPHKGGRKPLSCLACRRHKLKCDRKVPCGTCTRFRREKFCRLNPAPPKPGRPRGREQTAAEVDAASPEGASNVDSSVREAITDASTGVGLLSLRNSQLAVVGPKADAAVETRDVPSFFRALGLDANTTSIPVSSLPQLLAEIQRANQPSLLWNMMEGDANRRYWETQLQSALPSRSMCDLMVNYYLDHINWIFQITHVPSFRRQYEDFWEAKDGQEMDFMFTALLFTIISVSALFIPPGTAEIFGCPKESIRDLAHVWHKVSHQALRAGDYESKPCIVQLQTFSITQFYWYSTNKIDTLNSRLGQAVRTAQTLGLDKDLAPSQTLHDEMRHRIWWDLVDSDTFQSICLGRSPLIRLETPGVPLPLNCNDDDITETFLRPRPHDEPTVMMLNIFRARFFKLMNNHICYRNPNDGDSYEAICKLDDEVLNITRSYPWFFQLDQEGRPPPLPHPMAEILTWQNHIIRTCISTQRIRMYRPFISHRIGDSWAKCIEAAEDAMAVYRTLRWNKSSTSLQKFLPQAYQMFSVAVTVTALLLVEGSLPIPNVWQQIRNMADDLKILEDEGCVSPVASRGRQVLTKMLSLVEMGNNGAPVPEDTEDLVADIGFIFGGEQAAQAYLQRLASRNQRLRGRDTSVPSTISEQKATPTSMDSSTYSHSRFQYMVGGHGVVDASIVENSAGYMGQQQQQPAGVYQMDLMMDDMVLQNMLNFDMTALMADSRFE</sequence>
<evidence type="ECO:0000256" key="4">
    <source>
        <dbReference type="SAM" id="MobiDB-lite"/>
    </source>
</evidence>
<dbReference type="SMART" id="SM00066">
    <property type="entry name" value="GAL4"/>
    <property type="match status" value="1"/>
</dbReference>